<evidence type="ECO:0000313" key="14">
    <source>
        <dbReference type="EMBL" id="MBP1989978.1"/>
    </source>
</evidence>
<dbReference type="Gene3D" id="3.30.565.10">
    <property type="entry name" value="Histidine kinase-like ATPase, C-terminal domain"/>
    <property type="match status" value="2"/>
</dbReference>
<comment type="catalytic activity">
    <reaction evidence="1">
        <text>ATP + protein L-histidine = ADP + protein N-phospho-L-histidine.</text>
        <dbReference type="EC" id="2.7.13.3"/>
    </reaction>
</comment>
<dbReference type="InterPro" id="IPR011623">
    <property type="entry name" value="7TMR_DISM_rcpt_extracell_dom1"/>
</dbReference>
<dbReference type="PANTHER" id="PTHR43047:SF72">
    <property type="entry name" value="OSMOSENSING HISTIDINE PROTEIN KINASE SLN1"/>
    <property type="match status" value="1"/>
</dbReference>
<dbReference type="SUPFAM" id="SSF52172">
    <property type="entry name" value="CheY-like"/>
    <property type="match status" value="1"/>
</dbReference>
<keyword evidence="11" id="KW-1133">Transmembrane helix</keyword>
<organism evidence="14 15">
    <name type="scientific">Paenibacillus eucommiae</name>
    <dbReference type="NCBI Taxonomy" id="1355755"/>
    <lineage>
        <taxon>Bacteria</taxon>
        <taxon>Bacillati</taxon>
        <taxon>Bacillota</taxon>
        <taxon>Bacilli</taxon>
        <taxon>Bacillales</taxon>
        <taxon>Paenibacillaceae</taxon>
        <taxon>Paenibacillus</taxon>
    </lineage>
</organism>
<keyword evidence="4" id="KW-0808">Transferase</keyword>
<dbReference type="CDD" id="cd17574">
    <property type="entry name" value="REC_OmpR"/>
    <property type="match status" value="1"/>
</dbReference>
<dbReference type="InterPro" id="IPR003594">
    <property type="entry name" value="HATPase_dom"/>
</dbReference>
<feature type="transmembrane region" description="Helical" evidence="11">
    <location>
        <begin position="308"/>
        <end position="328"/>
    </location>
</feature>
<keyword evidence="7" id="KW-0067">ATP-binding</keyword>
<dbReference type="Pfam" id="PF07695">
    <property type="entry name" value="7TMR-DISM_7TM"/>
    <property type="match status" value="1"/>
</dbReference>
<evidence type="ECO:0000313" key="15">
    <source>
        <dbReference type="Proteomes" id="UP001519287"/>
    </source>
</evidence>
<dbReference type="InterPro" id="IPR003661">
    <property type="entry name" value="HisK_dim/P_dom"/>
</dbReference>
<keyword evidence="15" id="KW-1185">Reference proteome</keyword>
<dbReference type="SMART" id="SM00448">
    <property type="entry name" value="REC"/>
    <property type="match status" value="1"/>
</dbReference>
<evidence type="ECO:0000256" key="11">
    <source>
        <dbReference type="SAM" id="Phobius"/>
    </source>
</evidence>
<dbReference type="PROSITE" id="PS50109">
    <property type="entry name" value="HIS_KIN"/>
    <property type="match status" value="2"/>
</dbReference>
<reference evidence="14 15" key="1">
    <citation type="submission" date="2021-03" db="EMBL/GenBank/DDBJ databases">
        <title>Genomic Encyclopedia of Type Strains, Phase IV (KMG-IV): sequencing the most valuable type-strain genomes for metagenomic binning, comparative biology and taxonomic classification.</title>
        <authorList>
            <person name="Goeker M."/>
        </authorList>
    </citation>
    <scope>NUCLEOTIDE SEQUENCE [LARGE SCALE GENOMIC DNA]</scope>
    <source>
        <strain evidence="14 15">DSM 26048</strain>
    </source>
</reference>
<evidence type="ECO:0000256" key="10">
    <source>
        <dbReference type="SAM" id="Coils"/>
    </source>
</evidence>
<dbReference type="InterPro" id="IPR008979">
    <property type="entry name" value="Galactose-bd-like_sf"/>
</dbReference>
<keyword evidence="11" id="KW-0472">Membrane</keyword>
<dbReference type="EMBL" id="JAGGLB010000003">
    <property type="protein sequence ID" value="MBP1989978.1"/>
    <property type="molecule type" value="Genomic_DNA"/>
</dbReference>
<evidence type="ECO:0000256" key="8">
    <source>
        <dbReference type="ARBA" id="ARBA00023012"/>
    </source>
</evidence>
<protein>
    <recommendedName>
        <fullName evidence="2">histidine kinase</fullName>
        <ecNumber evidence="2">2.7.13.3</ecNumber>
    </recommendedName>
</protein>
<feature type="transmembrane region" description="Helical" evidence="11">
    <location>
        <begin position="213"/>
        <end position="233"/>
    </location>
</feature>
<dbReference type="InterPro" id="IPR036097">
    <property type="entry name" value="HisK_dim/P_sf"/>
</dbReference>
<dbReference type="GO" id="GO:0016301">
    <property type="term" value="F:kinase activity"/>
    <property type="evidence" value="ECO:0007669"/>
    <property type="project" value="UniProtKB-KW"/>
</dbReference>
<gene>
    <name evidence="14" type="ORF">J2Z66_001576</name>
</gene>
<feature type="transmembrane region" description="Helical" evidence="11">
    <location>
        <begin position="278"/>
        <end position="296"/>
    </location>
</feature>
<evidence type="ECO:0000256" key="5">
    <source>
        <dbReference type="ARBA" id="ARBA00022741"/>
    </source>
</evidence>
<dbReference type="InterPro" id="IPR011006">
    <property type="entry name" value="CheY-like_superfamily"/>
</dbReference>
<feature type="transmembrane region" description="Helical" evidence="11">
    <location>
        <begin position="391"/>
        <end position="410"/>
    </location>
</feature>
<evidence type="ECO:0000256" key="1">
    <source>
        <dbReference type="ARBA" id="ARBA00000085"/>
    </source>
</evidence>
<dbReference type="SUPFAM" id="SSF49785">
    <property type="entry name" value="Galactose-binding domain-like"/>
    <property type="match status" value="1"/>
</dbReference>
<evidence type="ECO:0000256" key="9">
    <source>
        <dbReference type="PROSITE-ProRule" id="PRU00169"/>
    </source>
</evidence>
<evidence type="ECO:0000256" key="7">
    <source>
        <dbReference type="ARBA" id="ARBA00022840"/>
    </source>
</evidence>
<keyword evidence="11" id="KW-0812">Transmembrane</keyword>
<feature type="transmembrane region" description="Helical" evidence="11">
    <location>
        <begin position="7"/>
        <end position="27"/>
    </location>
</feature>
<keyword evidence="8" id="KW-0902">Two-component regulatory system</keyword>
<dbReference type="InterPro" id="IPR036890">
    <property type="entry name" value="HATPase_C_sf"/>
</dbReference>
<evidence type="ECO:0000259" key="12">
    <source>
        <dbReference type="PROSITE" id="PS50109"/>
    </source>
</evidence>
<dbReference type="InterPro" id="IPR005467">
    <property type="entry name" value="His_kinase_dom"/>
</dbReference>
<feature type="transmembrane region" description="Helical" evidence="11">
    <location>
        <begin position="334"/>
        <end position="353"/>
    </location>
</feature>
<dbReference type="CDD" id="cd16922">
    <property type="entry name" value="HATPase_EvgS-ArcB-TorS-like"/>
    <property type="match status" value="1"/>
</dbReference>
<evidence type="ECO:0000256" key="3">
    <source>
        <dbReference type="ARBA" id="ARBA00022553"/>
    </source>
</evidence>
<dbReference type="InterPro" id="IPR004358">
    <property type="entry name" value="Sig_transdc_His_kin-like_C"/>
</dbReference>
<feature type="domain" description="Histidine kinase" evidence="12">
    <location>
        <begin position="437"/>
        <end position="653"/>
    </location>
</feature>
<dbReference type="Gene3D" id="1.10.287.130">
    <property type="match status" value="2"/>
</dbReference>
<comment type="caution">
    <text evidence="14">The sequence shown here is derived from an EMBL/GenBank/DDBJ whole genome shotgun (WGS) entry which is preliminary data.</text>
</comment>
<dbReference type="SMART" id="SM00388">
    <property type="entry name" value="HisKA"/>
    <property type="match status" value="2"/>
</dbReference>
<keyword evidence="10" id="KW-0175">Coiled coil</keyword>
<dbReference type="PANTHER" id="PTHR43047">
    <property type="entry name" value="TWO-COMPONENT HISTIDINE PROTEIN KINASE"/>
    <property type="match status" value="1"/>
</dbReference>
<dbReference type="Pfam" id="PF02518">
    <property type="entry name" value="HATPase_c"/>
    <property type="match status" value="2"/>
</dbReference>
<dbReference type="PROSITE" id="PS50110">
    <property type="entry name" value="RESPONSE_REGULATORY"/>
    <property type="match status" value="1"/>
</dbReference>
<evidence type="ECO:0000256" key="2">
    <source>
        <dbReference type="ARBA" id="ARBA00012438"/>
    </source>
</evidence>
<dbReference type="Gene3D" id="3.40.50.2300">
    <property type="match status" value="1"/>
</dbReference>
<keyword evidence="5" id="KW-0547">Nucleotide-binding</keyword>
<name>A0ABS4IQX0_9BACL</name>
<dbReference type="InterPro" id="IPR001789">
    <property type="entry name" value="Sig_transdc_resp-reg_receiver"/>
</dbReference>
<feature type="domain" description="Histidine kinase" evidence="12">
    <location>
        <begin position="875"/>
        <end position="1107"/>
    </location>
</feature>
<sequence length="1112" mass="125489">MKSRTRWFAVLLPIIVIGLIMAAAAFYQQGRSTAPVATKGILDLTLWDVNTSGSVNLNGEWEIYWNQLLEPQDFISGKPPMTGYIKIPRSWEGYEVEGRPLTTHGYATFRLQVHMSDHSQPKALQTIRLSTAYRMWVNGEMVGSSGIVGKSKEEMKAVVVPKLIHLNHMDGDMEIIIQISNFVHRKAGIFDPIKMDTYTALFNEMNLDLSVEMLLIGSMIIMGLYHMVLFSMLRKNRSSLYFGIICLLLAIKTSSHGQTFFAILLPNIQWEYLIKMEYLGFLCSAPMFVLFVHANFPDEMSRLLRKIFIALGVLITSFISVSPISIYLSFASMYQIYAVLTMCFLMYVILKAIARGRDGAVLTAIGGLLFSLSVINDILNNNGKLNTGTYFPYGLLVLILCLSIILAMNFSKAFKTVEKLSDRLMETNKLKDEFMRDTSHELRTPLNGMIGLAESLLFNMRGQLTGEQELHLSMIISNSKRMTHLINDILDYSRLRSNVIVLHRKEVDLHQLVNVVLTIVKPLTEGRSLILDNRIPDDFPNIQADENRLQQIIYNLIGNAIKYTPNGTISITARLLEQDVEIVVQDTGIGIPLEKFEDIFKAFEQVDEGTSEIGSGLGLKISKKLVELHGGTIRVQSELRKGSRFTFTLHHDPRQDVIRTSKAKRGLSPALSQTLEPGDQVAAASAFEFHLLVVDDEPVNLHVVTQQLQSAQCAVTTAYSGEEVLPMLHELHRYDLIIVDIMMTGMSGFELCRKIRESYTLYELPILLMTAQNREESIVAGFAAGANDYISKPFDRNELTARVHTLITLKKAVQDVRLNAHELAQLNDRLKELNQSLESKIVERTLQLETTNKDLEHKNTELNRLESARRHLLSNISHELRTPMTAIQGYTEAILNGIVQDQEKERLYLKMILSKSLGLNRLIQDLFELSRLESRRSNMKFEILTAVTFMNQIGDRFGMDVAQAGLHYQFKMPSVTSEIKQLKLIVDSDRIDQVMNNLVSNAIQYTADGGMVSISWEVRKSDNQEDIWGELEISVSDTGKGISGQALPLVFDRFYREQQNSSHSGYKGRGIGLAIAKEIVEYHEGRIQANSEQGVGSTFSFTLPVYNLDDEL</sequence>
<dbReference type="PRINTS" id="PR00344">
    <property type="entry name" value="BCTRLSENSOR"/>
</dbReference>
<keyword evidence="3 9" id="KW-0597">Phosphoprotein</keyword>
<dbReference type="Pfam" id="PF00072">
    <property type="entry name" value="Response_reg"/>
    <property type="match status" value="1"/>
</dbReference>
<evidence type="ECO:0000256" key="4">
    <source>
        <dbReference type="ARBA" id="ARBA00022679"/>
    </source>
</evidence>
<feature type="transmembrane region" description="Helical" evidence="11">
    <location>
        <begin position="240"/>
        <end position="266"/>
    </location>
</feature>
<dbReference type="Proteomes" id="UP001519287">
    <property type="component" value="Unassembled WGS sequence"/>
</dbReference>
<keyword evidence="6 14" id="KW-0418">Kinase</keyword>
<dbReference type="EC" id="2.7.13.3" evidence="2"/>
<feature type="domain" description="Response regulatory" evidence="13">
    <location>
        <begin position="690"/>
        <end position="807"/>
    </location>
</feature>
<dbReference type="SMART" id="SM00387">
    <property type="entry name" value="HATPase_c"/>
    <property type="match status" value="2"/>
</dbReference>
<dbReference type="SUPFAM" id="SSF47384">
    <property type="entry name" value="Homodimeric domain of signal transducing histidine kinase"/>
    <property type="match status" value="2"/>
</dbReference>
<dbReference type="Pfam" id="PF00512">
    <property type="entry name" value="HisKA"/>
    <property type="match status" value="2"/>
</dbReference>
<proteinExistence type="predicted"/>
<dbReference type="CDD" id="cd00082">
    <property type="entry name" value="HisKA"/>
    <property type="match status" value="2"/>
</dbReference>
<accession>A0ABS4IQX0</accession>
<dbReference type="RefSeq" id="WP_209970741.1">
    <property type="nucleotide sequence ID" value="NZ_JAGGLB010000003.1"/>
</dbReference>
<evidence type="ECO:0000256" key="6">
    <source>
        <dbReference type="ARBA" id="ARBA00022777"/>
    </source>
</evidence>
<dbReference type="SUPFAM" id="SSF55874">
    <property type="entry name" value="ATPase domain of HSP90 chaperone/DNA topoisomerase II/histidine kinase"/>
    <property type="match status" value="2"/>
</dbReference>
<feature type="modified residue" description="4-aspartylphosphate" evidence="9">
    <location>
        <position position="740"/>
    </location>
</feature>
<evidence type="ECO:0000259" key="13">
    <source>
        <dbReference type="PROSITE" id="PS50110"/>
    </source>
</evidence>
<feature type="coiled-coil region" evidence="10">
    <location>
        <begin position="813"/>
        <end position="875"/>
    </location>
</feature>